<feature type="domain" description="Glycosyl hydrolase family 13 catalytic" evidence="2">
    <location>
        <begin position="54"/>
        <end position="474"/>
    </location>
</feature>
<proteinExistence type="predicted"/>
<dbReference type="SUPFAM" id="SSF51445">
    <property type="entry name" value="(Trans)glycosidases"/>
    <property type="match status" value="1"/>
</dbReference>
<evidence type="ECO:0000259" key="2">
    <source>
        <dbReference type="SMART" id="SM00642"/>
    </source>
</evidence>
<dbReference type="InterPro" id="IPR006047">
    <property type="entry name" value="GH13_cat_dom"/>
</dbReference>
<dbReference type="GO" id="GO:0005975">
    <property type="term" value="P:carbohydrate metabolic process"/>
    <property type="evidence" value="ECO:0007669"/>
    <property type="project" value="InterPro"/>
</dbReference>
<feature type="signal peptide" evidence="1">
    <location>
        <begin position="1"/>
        <end position="17"/>
    </location>
</feature>
<organism evidence="3 4">
    <name type="scientific">Spongiivirga citrea</name>
    <dbReference type="NCBI Taxonomy" id="1481457"/>
    <lineage>
        <taxon>Bacteria</taxon>
        <taxon>Pseudomonadati</taxon>
        <taxon>Bacteroidota</taxon>
        <taxon>Flavobacteriia</taxon>
        <taxon>Flavobacteriales</taxon>
        <taxon>Flavobacteriaceae</taxon>
        <taxon>Spongiivirga</taxon>
    </lineage>
</organism>
<dbReference type="PANTHER" id="PTHR10357:SF209">
    <property type="entry name" value="PERIPLASMIC ALPHA-AMYLASE"/>
    <property type="match status" value="1"/>
</dbReference>
<dbReference type="InterPro" id="IPR017853">
    <property type="entry name" value="GH"/>
</dbReference>
<comment type="caution">
    <text evidence="3">The sequence shown here is derived from an EMBL/GenBank/DDBJ whole genome shotgun (WGS) entry which is preliminary data.</text>
</comment>
<accession>A0A6M0CQY6</accession>
<gene>
    <name evidence="3" type="ORF">GWK10_11940</name>
</gene>
<dbReference type="PANTHER" id="PTHR10357">
    <property type="entry name" value="ALPHA-AMYLASE FAMILY MEMBER"/>
    <property type="match status" value="1"/>
</dbReference>
<reference evidence="3 4" key="1">
    <citation type="submission" date="2020-01" db="EMBL/GenBank/DDBJ databases">
        <title>Spongiivirga citrea KCTC 32990T.</title>
        <authorList>
            <person name="Wang G."/>
        </authorList>
    </citation>
    <scope>NUCLEOTIDE SEQUENCE [LARGE SCALE GENOMIC DNA]</scope>
    <source>
        <strain evidence="3 4">KCTC 32990</strain>
    </source>
</reference>
<evidence type="ECO:0000313" key="3">
    <source>
        <dbReference type="EMBL" id="NER17927.1"/>
    </source>
</evidence>
<sequence length="564" mass="63677">MFKKPLVILASALLLMACDQKKSTAKNETITVKDMTGKSVNPIPDFWKGANIYFLLTDRFNNGNTKNDINFDRTKETATLRGFMGGDIVGITKKIEEGYFNDLGINAIWFTPVVEQVHSSVDEGTGNTYGFHGYWTKDWTKLDPNFGTDEELHQLVETAHANGIRILMDAVINHTGPATTIDPAWSEAWVRTNEKCGFTTYENTITCQLVDNLPDIKTESNEAVELPPQLVAKWKKEGRYDSEVAELDAFFERTGYPRAARFYIMKWLADFVTDHGIDGYRVDTVKHTEEYVWSEFREVCDASFAQWKKDNPSKVLDDMPFYMVGEVYNYGASAGRAFDFGDKKVDFFANGFNSLINFEFKYDAQNDYETIFSKYDTMLKGTLNQFGVLHYLTSHDDGQPYDADRSRTFEAATKLLLSPGASQVYYGDESARTLIVEGAQGDATLRSFMNWEDIESNSDTKKLLTHYQKLGQFRRKHIAIGAGDHSMISQAPYTFKRILKKDGFEDKVVISLDNKASQKTIDLGGVFEDGTVLKDHYSGADVTVANGKASFKSPFEVVLLEAKE</sequence>
<dbReference type="EMBL" id="JAABOQ010000004">
    <property type="protein sequence ID" value="NER17927.1"/>
    <property type="molecule type" value="Genomic_DNA"/>
</dbReference>
<dbReference type="AlphaFoldDB" id="A0A6M0CQY6"/>
<name>A0A6M0CQY6_9FLAO</name>
<dbReference type="Pfam" id="PF00128">
    <property type="entry name" value="Alpha-amylase"/>
    <property type="match status" value="1"/>
</dbReference>
<evidence type="ECO:0000313" key="4">
    <source>
        <dbReference type="Proteomes" id="UP000474296"/>
    </source>
</evidence>
<keyword evidence="1" id="KW-0732">Signal</keyword>
<keyword evidence="4" id="KW-1185">Reference proteome</keyword>
<dbReference type="SMART" id="SM00642">
    <property type="entry name" value="Aamy"/>
    <property type="match status" value="1"/>
</dbReference>
<dbReference type="PROSITE" id="PS51257">
    <property type="entry name" value="PROKAR_LIPOPROTEIN"/>
    <property type="match status" value="1"/>
</dbReference>
<feature type="chain" id="PRO_5026881921" evidence="1">
    <location>
        <begin position="18"/>
        <end position="564"/>
    </location>
</feature>
<dbReference type="Gene3D" id="3.20.20.80">
    <property type="entry name" value="Glycosidases"/>
    <property type="match status" value="2"/>
</dbReference>
<evidence type="ECO:0000256" key="1">
    <source>
        <dbReference type="SAM" id="SignalP"/>
    </source>
</evidence>
<dbReference type="Proteomes" id="UP000474296">
    <property type="component" value="Unassembled WGS sequence"/>
</dbReference>
<protein>
    <submittedName>
        <fullName evidence="3">Alpha-amylase</fullName>
    </submittedName>
</protein>
<dbReference type="RefSeq" id="WP_164032594.1">
    <property type="nucleotide sequence ID" value="NZ_JAABOQ010000004.1"/>
</dbReference>